<sequence length="55" mass="5779">MTKESQVFKCTVCGTIVAVIAGGKGDLVCCDQKMVEVTPSDAKKLIHGMVRPGTP</sequence>
<gene>
    <name evidence="7" type="ORF">DSCW_15270</name>
</gene>
<dbReference type="InterPro" id="IPR004462">
    <property type="entry name" value="Desulfoferrodoxin_N"/>
</dbReference>
<proteinExistence type="predicted"/>
<evidence type="ECO:0000313" key="7">
    <source>
        <dbReference type="EMBL" id="BBO74110.1"/>
    </source>
</evidence>
<dbReference type="SUPFAM" id="SSF57802">
    <property type="entry name" value="Rubredoxin-like"/>
    <property type="match status" value="1"/>
</dbReference>
<protein>
    <recommendedName>
        <fullName evidence="6">Desulfoferrodoxin N-terminal domain-containing protein</fullName>
    </recommendedName>
</protein>
<keyword evidence="2" id="KW-0813">Transport</keyword>
<dbReference type="KEGG" id="dwd:DSCW_15270"/>
<dbReference type="GO" id="GO:0005506">
    <property type="term" value="F:iron ion binding"/>
    <property type="evidence" value="ECO:0007669"/>
    <property type="project" value="InterPro"/>
</dbReference>
<keyword evidence="5" id="KW-0408">Iron</keyword>
<dbReference type="Gene3D" id="2.20.28.100">
    <property type="entry name" value="Desulphoferrodoxin, N-terminal domain"/>
    <property type="match status" value="1"/>
</dbReference>
<evidence type="ECO:0000259" key="6">
    <source>
        <dbReference type="Pfam" id="PF06397"/>
    </source>
</evidence>
<dbReference type="NCBIfam" id="TIGR00319">
    <property type="entry name" value="desulf_FeS4"/>
    <property type="match status" value="1"/>
</dbReference>
<comment type="subunit">
    <text evidence="1">Homodimer.</text>
</comment>
<organism evidence="7 8">
    <name type="scientific">Desulfosarcina widdelii</name>
    <dbReference type="NCBI Taxonomy" id="947919"/>
    <lineage>
        <taxon>Bacteria</taxon>
        <taxon>Pseudomonadati</taxon>
        <taxon>Thermodesulfobacteriota</taxon>
        <taxon>Desulfobacteria</taxon>
        <taxon>Desulfobacterales</taxon>
        <taxon>Desulfosarcinaceae</taxon>
        <taxon>Desulfosarcina</taxon>
    </lineage>
</organism>
<evidence type="ECO:0000313" key="8">
    <source>
        <dbReference type="Proteomes" id="UP000427769"/>
    </source>
</evidence>
<dbReference type="AlphaFoldDB" id="A0A5K7Z0D4"/>
<evidence type="ECO:0000256" key="3">
    <source>
        <dbReference type="ARBA" id="ARBA00022723"/>
    </source>
</evidence>
<dbReference type="InterPro" id="IPR038094">
    <property type="entry name" value="Desulfoferrodoxin_N_sf"/>
</dbReference>
<name>A0A5K7Z0D4_9BACT</name>
<feature type="domain" description="Desulfoferrodoxin N-terminal" evidence="6">
    <location>
        <begin position="2"/>
        <end position="35"/>
    </location>
</feature>
<dbReference type="RefSeq" id="WP_155303163.1">
    <property type="nucleotide sequence ID" value="NZ_AP021875.1"/>
</dbReference>
<evidence type="ECO:0000256" key="5">
    <source>
        <dbReference type="ARBA" id="ARBA00023004"/>
    </source>
</evidence>
<evidence type="ECO:0000256" key="1">
    <source>
        <dbReference type="ARBA" id="ARBA00011738"/>
    </source>
</evidence>
<dbReference type="OrthoDB" id="9814936at2"/>
<accession>A0A5K7Z0D4</accession>
<keyword evidence="3" id="KW-0479">Metal-binding</keyword>
<keyword evidence="4" id="KW-0249">Electron transport</keyword>
<reference evidence="7 8" key="1">
    <citation type="submission" date="2019-11" db="EMBL/GenBank/DDBJ databases">
        <title>Comparative genomics of hydrocarbon-degrading Desulfosarcina strains.</title>
        <authorList>
            <person name="Watanabe M."/>
            <person name="Kojima H."/>
            <person name="Fukui M."/>
        </authorList>
    </citation>
    <scope>NUCLEOTIDE SEQUENCE [LARGE SCALE GENOMIC DNA]</scope>
    <source>
        <strain evidence="7 8">PP31</strain>
    </source>
</reference>
<dbReference type="Proteomes" id="UP000427769">
    <property type="component" value="Chromosome"/>
</dbReference>
<evidence type="ECO:0000256" key="4">
    <source>
        <dbReference type="ARBA" id="ARBA00022982"/>
    </source>
</evidence>
<dbReference type="EMBL" id="AP021875">
    <property type="protein sequence ID" value="BBO74110.1"/>
    <property type="molecule type" value="Genomic_DNA"/>
</dbReference>
<dbReference type="Pfam" id="PF06397">
    <property type="entry name" value="Desulfoferrod_N"/>
    <property type="match status" value="1"/>
</dbReference>
<evidence type="ECO:0000256" key="2">
    <source>
        <dbReference type="ARBA" id="ARBA00022448"/>
    </source>
</evidence>
<keyword evidence="8" id="KW-1185">Reference proteome</keyword>